<feature type="region of interest" description="Disordered" evidence="1">
    <location>
        <begin position="55"/>
        <end position="115"/>
    </location>
</feature>
<organism evidence="2 3">
    <name type="scientific">Acanthoscelides obtectus</name>
    <name type="common">Bean weevil</name>
    <name type="synonym">Bruchus obtectus</name>
    <dbReference type="NCBI Taxonomy" id="200917"/>
    <lineage>
        <taxon>Eukaryota</taxon>
        <taxon>Metazoa</taxon>
        <taxon>Ecdysozoa</taxon>
        <taxon>Arthropoda</taxon>
        <taxon>Hexapoda</taxon>
        <taxon>Insecta</taxon>
        <taxon>Pterygota</taxon>
        <taxon>Neoptera</taxon>
        <taxon>Endopterygota</taxon>
        <taxon>Coleoptera</taxon>
        <taxon>Polyphaga</taxon>
        <taxon>Cucujiformia</taxon>
        <taxon>Chrysomeloidea</taxon>
        <taxon>Chrysomelidae</taxon>
        <taxon>Bruchinae</taxon>
        <taxon>Bruchini</taxon>
        <taxon>Acanthoscelides</taxon>
    </lineage>
</organism>
<feature type="compositionally biased region" description="Low complexity" evidence="1">
    <location>
        <begin position="90"/>
        <end position="104"/>
    </location>
</feature>
<accession>A0A9P0KBR4</accession>
<keyword evidence="3" id="KW-1185">Reference proteome</keyword>
<dbReference type="AlphaFoldDB" id="A0A9P0KBR4"/>
<feature type="compositionally biased region" description="Low complexity" evidence="1">
    <location>
        <begin position="62"/>
        <end position="78"/>
    </location>
</feature>
<feature type="region of interest" description="Disordered" evidence="1">
    <location>
        <begin position="130"/>
        <end position="153"/>
    </location>
</feature>
<gene>
    <name evidence="2" type="ORF">ACAOBT_LOCUS8959</name>
</gene>
<reference evidence="2" key="1">
    <citation type="submission" date="2022-03" db="EMBL/GenBank/DDBJ databases">
        <authorList>
            <person name="Sayadi A."/>
        </authorList>
    </citation>
    <scope>NUCLEOTIDE SEQUENCE</scope>
</reference>
<evidence type="ECO:0000313" key="2">
    <source>
        <dbReference type="EMBL" id="CAH1970510.1"/>
    </source>
</evidence>
<sequence>MNFRDPSGEMHSLNFLQLSGPSQPINITHYNGRPGGMGGLGGSHHHRYHTYKYQNYHHGYGSPRSSPSPDTSLDSSFPNTPIRDEETLFSPSPKIVDSSPSSKSSLKERHHHHHSIQELIRHFGKKVQHWRSEGGSGRRNSCNETKTEDEDPFRARSKSLDYTLKRPTALGDCEATYRIYDTILKEGRNIFLLPE</sequence>
<protein>
    <submittedName>
        <fullName evidence="2">Uncharacterized protein</fullName>
    </submittedName>
</protein>
<proteinExistence type="predicted"/>
<dbReference type="EMBL" id="CAKOFQ010006775">
    <property type="protein sequence ID" value="CAH1970510.1"/>
    <property type="molecule type" value="Genomic_DNA"/>
</dbReference>
<comment type="caution">
    <text evidence="2">The sequence shown here is derived from an EMBL/GenBank/DDBJ whole genome shotgun (WGS) entry which is preliminary data.</text>
</comment>
<name>A0A9P0KBR4_ACAOB</name>
<dbReference type="OrthoDB" id="7420814at2759"/>
<evidence type="ECO:0000256" key="1">
    <source>
        <dbReference type="SAM" id="MobiDB-lite"/>
    </source>
</evidence>
<evidence type="ECO:0000313" key="3">
    <source>
        <dbReference type="Proteomes" id="UP001152888"/>
    </source>
</evidence>
<dbReference type="Proteomes" id="UP001152888">
    <property type="component" value="Unassembled WGS sequence"/>
</dbReference>